<evidence type="ECO:0000313" key="7">
    <source>
        <dbReference type="Proteomes" id="UP000005204"/>
    </source>
</evidence>
<evidence type="ECO:0000256" key="4">
    <source>
        <dbReference type="RuleBase" id="RU004378"/>
    </source>
</evidence>
<keyword evidence="5" id="KW-0732">Signal</keyword>
<reference evidence="6" key="2">
    <citation type="submission" date="2022-06" db="UniProtKB">
        <authorList>
            <consortium name="EnsemblMetazoa"/>
        </authorList>
    </citation>
    <scope>IDENTIFICATION</scope>
    <source>
        <strain evidence="6">p50T (Dazao)</strain>
    </source>
</reference>
<evidence type="ECO:0000313" key="6">
    <source>
        <dbReference type="EnsemblMetazoa" id="XP_037871910.1"/>
    </source>
</evidence>
<dbReference type="Pfam" id="PF01723">
    <property type="entry name" value="Chorion_1"/>
    <property type="match status" value="1"/>
</dbReference>
<dbReference type="GO" id="GO:0042600">
    <property type="term" value="C:egg chorion"/>
    <property type="evidence" value="ECO:0007669"/>
    <property type="project" value="InterPro"/>
</dbReference>
<dbReference type="EnsemblMetazoa" id="XM_038015982.1">
    <property type="protein sequence ID" value="XP_037871910.1"/>
    <property type="gene ID" value="LOC101742834"/>
</dbReference>
<accession>A0A8R2M1A7</accession>
<keyword evidence="3" id="KW-0677">Repeat</keyword>
<dbReference type="InterPro" id="IPR002635">
    <property type="entry name" value="Chorion"/>
</dbReference>
<dbReference type="GeneID" id="101742834"/>
<organism evidence="6 7">
    <name type="scientific">Bombyx mori</name>
    <name type="common">Silk moth</name>
    <dbReference type="NCBI Taxonomy" id="7091"/>
    <lineage>
        <taxon>Eukaryota</taxon>
        <taxon>Metazoa</taxon>
        <taxon>Ecdysozoa</taxon>
        <taxon>Arthropoda</taxon>
        <taxon>Hexapoda</taxon>
        <taxon>Insecta</taxon>
        <taxon>Pterygota</taxon>
        <taxon>Neoptera</taxon>
        <taxon>Endopterygota</taxon>
        <taxon>Lepidoptera</taxon>
        <taxon>Glossata</taxon>
        <taxon>Ditrysia</taxon>
        <taxon>Bombycoidea</taxon>
        <taxon>Bombycidae</taxon>
        <taxon>Bombycinae</taxon>
        <taxon>Bombyx</taxon>
    </lineage>
</organism>
<dbReference type="KEGG" id="bmor:101742834"/>
<comment type="function">
    <text evidence="1">This protein is one of many from the eggshell of the silk moth.</text>
</comment>
<feature type="signal peptide" evidence="5">
    <location>
        <begin position="1"/>
        <end position="21"/>
    </location>
</feature>
<evidence type="ECO:0000256" key="1">
    <source>
        <dbReference type="ARBA" id="ARBA00003434"/>
    </source>
</evidence>
<dbReference type="Proteomes" id="UP000005204">
    <property type="component" value="Unassembled WGS sequence"/>
</dbReference>
<sequence>MAAKIILFLSGCALVAQFTVGQYIGRVNNGCGCGSFDYRGLGYTAGCGLTAASSLAASHGGGLFVVTSSAAPTGLGIASENRYEGAVDVCGNIPFLGTADVAGEFPTAGIGEINYSCGDGAVAITAEGGLGYAGGLDYTGGLGYAGGLGYGLGYGEYVGFGCGGGDVYL</sequence>
<feature type="chain" id="PRO_5036272633" description="Chorion early B" evidence="5">
    <location>
        <begin position="22"/>
        <end position="169"/>
    </location>
</feature>
<comment type="similarity">
    <text evidence="2 4">Belongs to the chorion protein family.</text>
</comment>
<evidence type="ECO:0000256" key="5">
    <source>
        <dbReference type="SAM" id="SignalP"/>
    </source>
</evidence>
<keyword evidence="7" id="KW-1185">Reference proteome</keyword>
<name>A0A8R2M1A7_BOMMO</name>
<dbReference type="GO" id="GO:0007304">
    <property type="term" value="P:chorion-containing eggshell formation"/>
    <property type="evidence" value="ECO:0007669"/>
    <property type="project" value="InterPro"/>
</dbReference>
<protein>
    <recommendedName>
        <fullName evidence="8">Chorion early B</fullName>
    </recommendedName>
</protein>
<evidence type="ECO:0008006" key="8">
    <source>
        <dbReference type="Google" id="ProtNLM"/>
    </source>
</evidence>
<dbReference type="AlphaFoldDB" id="A0A8R2M1A7"/>
<evidence type="ECO:0000256" key="3">
    <source>
        <dbReference type="ARBA" id="ARBA00022737"/>
    </source>
</evidence>
<dbReference type="EnsemblMetazoa" id="XM_038015986.1">
    <property type="protein sequence ID" value="XP_037871914.1"/>
    <property type="gene ID" value="LOC101742834"/>
</dbReference>
<proteinExistence type="inferred from homology"/>
<reference evidence="7" key="1">
    <citation type="journal article" date="2008" name="Insect Biochem. Mol. Biol.">
        <title>The genome of a lepidopteran model insect, the silkworm Bombyx mori.</title>
        <authorList>
            <consortium name="International Silkworm Genome Consortium"/>
        </authorList>
    </citation>
    <scope>NUCLEOTIDE SEQUENCE [LARGE SCALE GENOMIC DNA]</scope>
    <source>
        <strain evidence="7">p50T</strain>
    </source>
</reference>
<evidence type="ECO:0000256" key="2">
    <source>
        <dbReference type="ARBA" id="ARBA00005906"/>
    </source>
</evidence>
<dbReference type="EnsemblMetazoa" id="XM_038015995.1">
    <property type="protein sequence ID" value="XP_037871923.1"/>
    <property type="gene ID" value="LOC101742834"/>
</dbReference>
<dbReference type="GO" id="GO:0005213">
    <property type="term" value="F:structural constituent of egg chorion"/>
    <property type="evidence" value="ECO:0007669"/>
    <property type="project" value="InterPro"/>
</dbReference>
<dbReference type="RefSeq" id="XP_037871923.1">
    <property type="nucleotide sequence ID" value="XM_038015995.2"/>
</dbReference>